<feature type="region of interest" description="Disordered" evidence="2">
    <location>
        <begin position="134"/>
        <end position="261"/>
    </location>
</feature>
<evidence type="ECO:0000313" key="4">
    <source>
        <dbReference type="Ensembl" id="ENSTNIP00000003053.1"/>
    </source>
</evidence>
<proteinExistence type="predicted"/>
<dbReference type="GO" id="GO:0005814">
    <property type="term" value="C:centriole"/>
    <property type="evidence" value="ECO:0007669"/>
    <property type="project" value="TreeGrafter"/>
</dbReference>
<evidence type="ECO:0000256" key="1">
    <source>
        <dbReference type="SAM" id="Coils"/>
    </source>
</evidence>
<dbReference type="HOGENOM" id="CLU_350094_0_0_1"/>
<feature type="coiled-coil region" evidence="1">
    <location>
        <begin position="542"/>
        <end position="604"/>
    </location>
</feature>
<reference evidence="4" key="3">
    <citation type="submission" date="2025-09" db="UniProtKB">
        <authorList>
            <consortium name="Ensembl"/>
        </authorList>
    </citation>
    <scope>IDENTIFICATION</scope>
</reference>
<feature type="compositionally biased region" description="Basic and acidic residues" evidence="2">
    <location>
        <begin position="137"/>
        <end position="153"/>
    </location>
</feature>
<feature type="compositionally biased region" description="Basic and acidic residues" evidence="2">
    <location>
        <begin position="29"/>
        <end position="43"/>
    </location>
</feature>
<feature type="domain" description="Fas-binding factor 1 C-terminal" evidence="3">
    <location>
        <begin position="371"/>
        <end position="514"/>
    </location>
</feature>
<keyword evidence="5" id="KW-1185">Reference proteome</keyword>
<reference evidence="4" key="2">
    <citation type="submission" date="2025-08" db="UniProtKB">
        <authorList>
            <consortium name="Ensembl"/>
        </authorList>
    </citation>
    <scope>IDENTIFICATION</scope>
</reference>
<feature type="compositionally biased region" description="Polar residues" evidence="2">
    <location>
        <begin position="171"/>
        <end position="189"/>
    </location>
</feature>
<dbReference type="AlphaFoldDB" id="H3C484"/>
<feature type="region of interest" description="Disordered" evidence="2">
    <location>
        <begin position="19"/>
        <end position="120"/>
    </location>
</feature>
<feature type="compositionally biased region" description="Polar residues" evidence="2">
    <location>
        <begin position="310"/>
        <end position="333"/>
    </location>
</feature>
<dbReference type="GO" id="GO:0097539">
    <property type="term" value="C:ciliary transition fiber"/>
    <property type="evidence" value="ECO:0007669"/>
    <property type="project" value="InterPro"/>
</dbReference>
<feature type="coiled-coil region" evidence="1">
    <location>
        <begin position="651"/>
        <end position="699"/>
    </location>
</feature>
<dbReference type="Pfam" id="PF21007">
    <property type="entry name" value="FBF1"/>
    <property type="match status" value="2"/>
</dbReference>
<protein>
    <recommendedName>
        <fullName evidence="3">Fas-binding factor 1 C-terminal domain-containing protein</fullName>
    </recommendedName>
</protein>
<dbReference type="PANTHER" id="PTHR33689">
    <property type="entry name" value="FAS-BINDING FACTOR 1"/>
    <property type="match status" value="1"/>
</dbReference>
<evidence type="ECO:0000259" key="3">
    <source>
        <dbReference type="Pfam" id="PF21007"/>
    </source>
</evidence>
<reference evidence="5" key="1">
    <citation type="journal article" date="2004" name="Nature">
        <title>Genome duplication in the teleost fish Tetraodon nigroviridis reveals the early vertebrate proto-karyotype.</title>
        <authorList>
            <person name="Jaillon O."/>
            <person name="Aury J.-M."/>
            <person name="Brunet F."/>
            <person name="Petit J.-L."/>
            <person name="Stange-Thomann N."/>
            <person name="Mauceli E."/>
            <person name="Bouneau L."/>
            <person name="Fischer C."/>
            <person name="Ozouf-Costaz C."/>
            <person name="Bernot A."/>
            <person name="Nicaud S."/>
            <person name="Jaffe D."/>
            <person name="Fisher S."/>
            <person name="Lutfalla G."/>
            <person name="Dossat C."/>
            <person name="Segurens B."/>
            <person name="Dasilva C."/>
            <person name="Salanoubat M."/>
            <person name="Levy M."/>
            <person name="Boudet N."/>
            <person name="Castellano S."/>
            <person name="Anthouard V."/>
            <person name="Jubin C."/>
            <person name="Castelli V."/>
            <person name="Katinka M."/>
            <person name="Vacherie B."/>
            <person name="Biemont C."/>
            <person name="Skalli Z."/>
            <person name="Cattolico L."/>
            <person name="Poulain J."/>
            <person name="De Berardinis V."/>
            <person name="Cruaud C."/>
            <person name="Duprat S."/>
            <person name="Brottier P."/>
            <person name="Coutanceau J.-P."/>
            <person name="Gouzy J."/>
            <person name="Parra G."/>
            <person name="Lardier G."/>
            <person name="Chapple C."/>
            <person name="McKernan K.J."/>
            <person name="McEwan P."/>
            <person name="Bosak S."/>
            <person name="Kellis M."/>
            <person name="Volff J.-N."/>
            <person name="Guigo R."/>
            <person name="Zody M.C."/>
            <person name="Mesirov J."/>
            <person name="Lindblad-Toh K."/>
            <person name="Birren B."/>
            <person name="Nusbaum C."/>
            <person name="Kahn D."/>
            <person name="Robinson-Rechavi M."/>
            <person name="Laudet V."/>
            <person name="Schachter V."/>
            <person name="Quetier F."/>
            <person name="Saurin W."/>
            <person name="Scarpelli C."/>
            <person name="Wincker P."/>
            <person name="Lander E.S."/>
            <person name="Weissenbach J."/>
            <person name="Roest Crollius H."/>
        </authorList>
    </citation>
    <scope>NUCLEOTIDE SEQUENCE [LARGE SCALE GENOMIC DNA]</scope>
</reference>
<feature type="region of interest" description="Disordered" evidence="2">
    <location>
        <begin position="275"/>
        <end position="353"/>
    </location>
</feature>
<evidence type="ECO:0000313" key="5">
    <source>
        <dbReference type="Proteomes" id="UP000007303"/>
    </source>
</evidence>
<keyword evidence="1" id="KW-0175">Coiled coil</keyword>
<dbReference type="GO" id="GO:0036064">
    <property type="term" value="C:ciliary basal body"/>
    <property type="evidence" value="ECO:0007669"/>
    <property type="project" value="TreeGrafter"/>
</dbReference>
<evidence type="ECO:0000256" key="2">
    <source>
        <dbReference type="SAM" id="MobiDB-lite"/>
    </source>
</evidence>
<dbReference type="InterPro" id="IPR049390">
    <property type="entry name" value="FBF1_C"/>
</dbReference>
<feature type="compositionally biased region" description="Basic and acidic residues" evidence="2">
    <location>
        <begin position="64"/>
        <end position="87"/>
    </location>
</feature>
<feature type="domain" description="Fas-binding factor 1 C-terminal" evidence="3">
    <location>
        <begin position="519"/>
        <end position="758"/>
    </location>
</feature>
<name>H3C484_TETNG</name>
<sequence length="758" mass="87033">RKRNSLFDDDHTEDLLDVLGFDTNNNNSKKKEQASWLKSDRAGPRQRVRTRVDDILENLNSTHPSERPETGEKDPLVEQKQREKSIPGKESALQEDLTFGSYQPSLGPRLRGQQPSRPSLTNMCIRFSSEEPNFGFLEKKPKPAPSSRDRRASDWLGLKSDDNCPAADAPNTKTPAESSLETKQQASKSQPKEEDKDDWLTGALRRKALSEAPLLERRLSSADSHAGFAPATEPSPAQTENTIKEVGLEAPKNQQQEQEADDWLAAALRRKSRFKAEDPGLRQGQESAVSKDPVSAAPRARWDSFPSAAAQLNQEKTSATAVQQQMTPLQSQRGHTEPDSLQRVRERTQQPGNDRALQARVIQLEGQVKTLELAQEQSQMLLENVQMKHKQDMELMENTYKTKIKWLEESAAQRETLARQECEDLRGRLSEQQAEYQRKLDQAKQDRDQEVAQLRDVHRKTVSEMRKDHEDQIQHLKQLKNDEINVVKNATSQTRSLTVVTEQMEQFSSHLGELCSFSVMQDRLSEQQKAAVEERAFLKDIISRMHTQLREQERQLEKERWKATAEEAKVESAQRGLEEERRALSKEREELEKAKRAVQEEQMSMMEHCAAERRRLDAEWASFHSAEKQRQEQVEKVSSLLEKRENAIITLANEQAELKLQTAELKQKENALAQERESLKRLQEELESSKKKISSMESRLSTQIQEVEVLRKLALQKYRNGESALQEAKSMEAEQKARLTDMLGQKELPWKREQHVLQ</sequence>
<dbReference type="PANTHER" id="PTHR33689:SF1">
    <property type="entry name" value="FAS-BINDING FACTOR 1"/>
    <property type="match status" value="1"/>
</dbReference>
<organism evidence="4 5">
    <name type="scientific">Tetraodon nigroviridis</name>
    <name type="common">Spotted green pufferfish</name>
    <name type="synonym">Chelonodon nigroviridis</name>
    <dbReference type="NCBI Taxonomy" id="99883"/>
    <lineage>
        <taxon>Eukaryota</taxon>
        <taxon>Metazoa</taxon>
        <taxon>Chordata</taxon>
        <taxon>Craniata</taxon>
        <taxon>Vertebrata</taxon>
        <taxon>Euteleostomi</taxon>
        <taxon>Actinopterygii</taxon>
        <taxon>Neopterygii</taxon>
        <taxon>Teleostei</taxon>
        <taxon>Neoteleostei</taxon>
        <taxon>Acanthomorphata</taxon>
        <taxon>Eupercaria</taxon>
        <taxon>Tetraodontiformes</taxon>
        <taxon>Tetradontoidea</taxon>
        <taxon>Tetraodontidae</taxon>
        <taxon>Tetraodon</taxon>
    </lineage>
</organism>
<dbReference type="Proteomes" id="UP000007303">
    <property type="component" value="Unassembled WGS sequence"/>
</dbReference>
<dbReference type="GO" id="GO:0090162">
    <property type="term" value="P:establishment of epithelial cell polarity"/>
    <property type="evidence" value="ECO:0007669"/>
    <property type="project" value="InterPro"/>
</dbReference>
<dbReference type="GO" id="GO:0060271">
    <property type="term" value="P:cilium assembly"/>
    <property type="evidence" value="ECO:0007669"/>
    <property type="project" value="InterPro"/>
</dbReference>
<dbReference type="Ensembl" id="ENSTNIT00000004031.1">
    <property type="protein sequence ID" value="ENSTNIP00000003053.1"/>
    <property type="gene ID" value="ENSTNIG00000011602.1"/>
</dbReference>
<dbReference type="GeneTree" id="ENSGT00940000168137"/>
<feature type="compositionally biased region" description="Basic and acidic residues" evidence="2">
    <location>
        <begin position="334"/>
        <end position="348"/>
    </location>
</feature>
<feature type="coiled-coil region" evidence="1">
    <location>
        <begin position="422"/>
        <end position="482"/>
    </location>
</feature>
<accession>H3C484</accession>
<dbReference type="InterPro" id="IPR033561">
    <property type="entry name" value="FBF1"/>
</dbReference>